<accession>A0AAN8S7B8</accession>
<dbReference type="InterPro" id="IPR011016">
    <property type="entry name" value="Znf_RING-CH"/>
</dbReference>
<sequence>MAHLVRLSRQNTLSMFVSSYIMTCPGGNCSGHGECMNGTCLCEIQYDGEECLAPNVPYYVGFATVFFILALVCMIQLIMCIAAEYHKMKSPSVLRAFRITTQKLLYFFVFLAAVIRGAYFTSPTAFREGWSSSLMSAYYPLLLSGFSLLVCFWAEVFHLQDVRWERNQFLSKSFLGFVTFNILIYSLLIAEFIMTRITMTAEKRLLQQHIFNGCYAVLLFIVVIFFLIYGVEVYFKVRGGFLGETLTNISTRTPYNEKNEPSQASAKLCATIAVHSFPLPAHHVFYTQNTCVVLLSFQSNVATGVDISQLNQSRLGLLSQAFMLIIVVGFLFSETLGEFWKSKAPIYTRNWHDIAFRIVEIGVVLWFPCVLWNCMSPDQLWILNPRKLLKKLEQPPEQIKLEKNKSELVTDEGTESLKDCWICYDAERTDAGPLIQPCNCSGDVSSVHHDCLRRWLVESSSTTSSKEPLSCKVCKCPYEVERTQKLDWQNGFDTQHWLKTGVIVTIMCVTGAGAWAAIQVFEDQYIRLLSASLAVLVWYICARFLGMNTVVAYNRAKVSGINILGSVPTMSAVVDGKEPEPQVHKQPMKSEK</sequence>
<dbReference type="AlphaFoldDB" id="A0AAN8S7B8"/>
<gene>
    <name evidence="6" type="ORF">RUM43_012880</name>
</gene>
<proteinExistence type="predicted"/>
<dbReference type="SMART" id="SM00744">
    <property type="entry name" value="RINGv"/>
    <property type="match status" value="1"/>
</dbReference>
<keyword evidence="1" id="KW-0479">Metal-binding</keyword>
<dbReference type="PANTHER" id="PTHR20893:SF2">
    <property type="entry name" value="LD08641P"/>
    <property type="match status" value="1"/>
</dbReference>
<dbReference type="GO" id="GO:0008270">
    <property type="term" value="F:zinc ion binding"/>
    <property type="evidence" value="ECO:0007669"/>
    <property type="project" value="UniProtKB-KW"/>
</dbReference>
<dbReference type="Pfam" id="PF12906">
    <property type="entry name" value="RINGv"/>
    <property type="match status" value="1"/>
</dbReference>
<evidence type="ECO:0000313" key="6">
    <source>
        <dbReference type="EMBL" id="KAK6633136.1"/>
    </source>
</evidence>
<dbReference type="InterPro" id="IPR009457">
    <property type="entry name" value="THH1/TOM1/TOM3_dom"/>
</dbReference>
<keyword evidence="4" id="KW-0472">Membrane</keyword>
<evidence type="ECO:0000256" key="4">
    <source>
        <dbReference type="SAM" id="Phobius"/>
    </source>
</evidence>
<dbReference type="CDD" id="cd16495">
    <property type="entry name" value="RING_CH-C4HC3_MARCH"/>
    <property type="match status" value="1"/>
</dbReference>
<feature type="transmembrane region" description="Helical" evidence="4">
    <location>
        <begin position="524"/>
        <end position="545"/>
    </location>
</feature>
<dbReference type="SUPFAM" id="SSF57850">
    <property type="entry name" value="RING/U-box"/>
    <property type="match status" value="1"/>
</dbReference>
<feature type="transmembrane region" description="Helical" evidence="4">
    <location>
        <begin position="104"/>
        <end position="126"/>
    </location>
</feature>
<evidence type="ECO:0000256" key="1">
    <source>
        <dbReference type="ARBA" id="ARBA00022723"/>
    </source>
</evidence>
<feature type="transmembrane region" description="Helical" evidence="4">
    <location>
        <begin position="169"/>
        <end position="190"/>
    </location>
</feature>
<dbReference type="InterPro" id="IPR013083">
    <property type="entry name" value="Znf_RING/FYVE/PHD"/>
</dbReference>
<evidence type="ECO:0000313" key="7">
    <source>
        <dbReference type="Proteomes" id="UP001372834"/>
    </source>
</evidence>
<keyword evidence="4" id="KW-0812">Transmembrane</keyword>
<keyword evidence="3" id="KW-0862">Zinc</keyword>
<dbReference type="Proteomes" id="UP001372834">
    <property type="component" value="Unassembled WGS sequence"/>
</dbReference>
<dbReference type="Pfam" id="PF06454">
    <property type="entry name" value="THH1_TOM1-3_dom"/>
    <property type="match status" value="1"/>
</dbReference>
<feature type="domain" description="RING-CH-type" evidence="5">
    <location>
        <begin position="412"/>
        <end position="481"/>
    </location>
</feature>
<feature type="transmembrane region" description="Helical" evidence="4">
    <location>
        <begin position="354"/>
        <end position="374"/>
    </location>
</feature>
<dbReference type="PROSITE" id="PS51292">
    <property type="entry name" value="ZF_RING_CH"/>
    <property type="match status" value="1"/>
</dbReference>
<comment type="caution">
    <text evidence="6">The sequence shown here is derived from an EMBL/GenBank/DDBJ whole genome shotgun (WGS) entry which is preliminary data.</text>
</comment>
<feature type="transmembrane region" description="Helical" evidence="4">
    <location>
        <begin position="315"/>
        <end position="334"/>
    </location>
</feature>
<feature type="transmembrane region" description="Helical" evidence="4">
    <location>
        <begin position="497"/>
        <end position="518"/>
    </location>
</feature>
<keyword evidence="4" id="KW-1133">Transmembrane helix</keyword>
<feature type="transmembrane region" description="Helical" evidence="4">
    <location>
        <begin position="210"/>
        <end position="231"/>
    </location>
</feature>
<evidence type="ECO:0000256" key="2">
    <source>
        <dbReference type="ARBA" id="ARBA00022771"/>
    </source>
</evidence>
<reference evidence="6 7" key="1">
    <citation type="submission" date="2023-10" db="EMBL/GenBank/DDBJ databases">
        <title>Genomes of two closely related lineages of the louse Polyplax serrata with different host specificities.</title>
        <authorList>
            <person name="Martinu J."/>
            <person name="Tarabai H."/>
            <person name="Stefka J."/>
            <person name="Hypsa V."/>
        </authorList>
    </citation>
    <scope>NUCLEOTIDE SEQUENCE [LARGE SCALE GENOMIC DNA]</scope>
    <source>
        <strain evidence="6">HR10_N</strain>
    </source>
</reference>
<evidence type="ECO:0000259" key="5">
    <source>
        <dbReference type="PROSITE" id="PS51292"/>
    </source>
</evidence>
<evidence type="ECO:0000256" key="3">
    <source>
        <dbReference type="ARBA" id="ARBA00022833"/>
    </source>
</evidence>
<dbReference type="Gene3D" id="3.30.40.10">
    <property type="entry name" value="Zinc/RING finger domain, C3HC4 (zinc finger)"/>
    <property type="match status" value="1"/>
</dbReference>
<dbReference type="PANTHER" id="PTHR20893">
    <property type="entry name" value="LD08641P"/>
    <property type="match status" value="1"/>
</dbReference>
<dbReference type="EMBL" id="JAWJWE010000006">
    <property type="protein sequence ID" value="KAK6633136.1"/>
    <property type="molecule type" value="Genomic_DNA"/>
</dbReference>
<feature type="transmembrane region" description="Helical" evidence="4">
    <location>
        <begin position="58"/>
        <end position="83"/>
    </location>
</feature>
<organism evidence="6 7">
    <name type="scientific">Polyplax serrata</name>
    <name type="common">Common mouse louse</name>
    <dbReference type="NCBI Taxonomy" id="468196"/>
    <lineage>
        <taxon>Eukaryota</taxon>
        <taxon>Metazoa</taxon>
        <taxon>Ecdysozoa</taxon>
        <taxon>Arthropoda</taxon>
        <taxon>Hexapoda</taxon>
        <taxon>Insecta</taxon>
        <taxon>Pterygota</taxon>
        <taxon>Neoptera</taxon>
        <taxon>Paraneoptera</taxon>
        <taxon>Psocodea</taxon>
        <taxon>Troctomorpha</taxon>
        <taxon>Phthiraptera</taxon>
        <taxon>Anoplura</taxon>
        <taxon>Polyplacidae</taxon>
        <taxon>Polyplax</taxon>
    </lineage>
</organism>
<keyword evidence="2" id="KW-0863">Zinc-finger</keyword>
<name>A0AAN8S7B8_POLSC</name>
<protein>
    <recommendedName>
        <fullName evidence="5">RING-CH-type domain-containing protein</fullName>
    </recommendedName>
</protein>
<dbReference type="Gene3D" id="2.10.25.10">
    <property type="entry name" value="Laminin"/>
    <property type="match status" value="1"/>
</dbReference>
<feature type="transmembrane region" description="Helical" evidence="4">
    <location>
        <begin position="138"/>
        <end position="157"/>
    </location>
</feature>